<evidence type="ECO:0000313" key="2">
    <source>
        <dbReference type="EnsemblMetazoa" id="ACHR007809-PA"/>
    </source>
</evidence>
<organism evidence="2 3">
    <name type="scientific">Anopheles christyi</name>
    <dbReference type="NCBI Taxonomy" id="43041"/>
    <lineage>
        <taxon>Eukaryota</taxon>
        <taxon>Metazoa</taxon>
        <taxon>Ecdysozoa</taxon>
        <taxon>Arthropoda</taxon>
        <taxon>Hexapoda</taxon>
        <taxon>Insecta</taxon>
        <taxon>Pterygota</taxon>
        <taxon>Neoptera</taxon>
        <taxon>Endopterygota</taxon>
        <taxon>Diptera</taxon>
        <taxon>Nematocera</taxon>
        <taxon>Culicoidea</taxon>
        <taxon>Culicidae</taxon>
        <taxon>Anophelinae</taxon>
        <taxon>Anopheles</taxon>
    </lineage>
</organism>
<evidence type="ECO:0008006" key="4">
    <source>
        <dbReference type="Google" id="ProtNLM"/>
    </source>
</evidence>
<feature type="chain" id="PRO_5008125335" description="Cuticle protein" evidence="1">
    <location>
        <begin position="19"/>
        <end position="125"/>
    </location>
</feature>
<dbReference type="EnsemblMetazoa" id="ACHR007809-RA">
    <property type="protein sequence ID" value="ACHR007809-PA"/>
    <property type="gene ID" value="ACHR007809"/>
</dbReference>
<dbReference type="PANTHER" id="PTHR12336:SF0">
    <property type="entry name" value="ADULT CUTICLE PROTEIN 1-RELATED"/>
    <property type="match status" value="1"/>
</dbReference>
<dbReference type="Pfam" id="PF15955">
    <property type="entry name" value="Cuticle_4"/>
    <property type="match status" value="1"/>
</dbReference>
<reference evidence="2" key="2">
    <citation type="submission" date="2020-05" db="UniProtKB">
        <authorList>
            <consortium name="EnsemblMetazoa"/>
        </authorList>
    </citation>
    <scope>IDENTIFICATION</scope>
    <source>
        <strain evidence="2">ACHKN1017</strain>
    </source>
</reference>
<dbReference type="Proteomes" id="UP000075881">
    <property type="component" value="Unassembled WGS sequence"/>
</dbReference>
<dbReference type="STRING" id="43041.A0A182KAM2"/>
<evidence type="ECO:0000313" key="3">
    <source>
        <dbReference type="Proteomes" id="UP000075881"/>
    </source>
</evidence>
<dbReference type="PANTHER" id="PTHR12336">
    <property type="entry name" value="ADULT CUTICLE PROTEIN 1-RELATED"/>
    <property type="match status" value="1"/>
</dbReference>
<accession>A0A182KAM2</accession>
<keyword evidence="3" id="KW-1185">Reference proteome</keyword>
<dbReference type="VEuPathDB" id="VectorBase:ACHR007809"/>
<protein>
    <recommendedName>
        <fullName evidence="4">Cuticle protein</fullName>
    </recommendedName>
</protein>
<proteinExistence type="predicted"/>
<name>A0A182KAM2_9DIPT</name>
<reference evidence="3" key="1">
    <citation type="submission" date="2013-03" db="EMBL/GenBank/DDBJ databases">
        <title>The Genome Sequence of Anopheles christyi ACHKN1017.</title>
        <authorList>
            <consortium name="The Broad Institute Genomics Platform"/>
            <person name="Neafsey D.E."/>
            <person name="Besansky N."/>
            <person name="Walker B."/>
            <person name="Young S.K."/>
            <person name="Zeng Q."/>
            <person name="Gargeya S."/>
            <person name="Fitzgerald M."/>
            <person name="Haas B."/>
            <person name="Abouelleil A."/>
            <person name="Allen A.W."/>
            <person name="Alvarado L."/>
            <person name="Arachchi H.M."/>
            <person name="Berlin A.M."/>
            <person name="Chapman S.B."/>
            <person name="Gainer-Dewar J."/>
            <person name="Goldberg J."/>
            <person name="Griggs A."/>
            <person name="Gujja S."/>
            <person name="Hansen M."/>
            <person name="Howarth C."/>
            <person name="Imamovic A."/>
            <person name="Ireland A."/>
            <person name="Larimer J."/>
            <person name="McCowan C."/>
            <person name="Murphy C."/>
            <person name="Pearson M."/>
            <person name="Poon T.W."/>
            <person name="Priest M."/>
            <person name="Roberts A."/>
            <person name="Saif S."/>
            <person name="Shea T."/>
            <person name="Sisk P."/>
            <person name="Sykes S."/>
            <person name="Wortman J."/>
            <person name="Nusbaum C."/>
            <person name="Birren B."/>
        </authorList>
    </citation>
    <scope>NUCLEOTIDE SEQUENCE [LARGE SCALE GENOMIC DNA]</scope>
    <source>
        <strain evidence="3">ACHKN1017</strain>
    </source>
</reference>
<dbReference type="InterPro" id="IPR031874">
    <property type="entry name" value="Cuticle_Acp1"/>
</dbReference>
<keyword evidence="1" id="KW-0732">Signal</keyword>
<sequence length="125" mass="12004">MKCIVVLVLAATALFAEGSVIPLALAPGYAFAAPAGLAIPGATVIQSNPPPTIVHAWPGPIAVDVNGTPTLLLASSPAGPAVVALAPAPGATAVSATRGAVHVAPLPGHSVSQTQLNLAAAPGSE</sequence>
<feature type="signal peptide" evidence="1">
    <location>
        <begin position="1"/>
        <end position="18"/>
    </location>
</feature>
<evidence type="ECO:0000256" key="1">
    <source>
        <dbReference type="SAM" id="SignalP"/>
    </source>
</evidence>
<dbReference type="AlphaFoldDB" id="A0A182KAM2"/>